<feature type="signal peptide" evidence="2">
    <location>
        <begin position="1"/>
        <end position="20"/>
    </location>
</feature>
<evidence type="ECO:0008006" key="5">
    <source>
        <dbReference type="Google" id="ProtNLM"/>
    </source>
</evidence>
<feature type="transmembrane region" description="Helical" evidence="1">
    <location>
        <begin position="260"/>
        <end position="287"/>
    </location>
</feature>
<evidence type="ECO:0000313" key="3">
    <source>
        <dbReference type="EMBL" id="EAY03607.1"/>
    </source>
</evidence>
<evidence type="ECO:0000313" key="4">
    <source>
        <dbReference type="Proteomes" id="UP000001542"/>
    </source>
</evidence>
<accession>A2EUS9</accession>
<dbReference type="Proteomes" id="UP000001542">
    <property type="component" value="Unassembled WGS sequence"/>
</dbReference>
<gene>
    <name evidence="3" type="ORF">TVAG_342090</name>
</gene>
<feature type="chain" id="PRO_5002643549" description="Auto-transporter adhesin head GIN domain-containing protein" evidence="2">
    <location>
        <begin position="21"/>
        <end position="323"/>
    </location>
</feature>
<keyword evidence="1" id="KW-0472">Membrane</keyword>
<dbReference type="VEuPathDB" id="TrichDB:TVAGG3_0649830"/>
<dbReference type="VEuPathDB" id="TrichDB:TVAG_342090"/>
<keyword evidence="4" id="KW-1185">Reference proteome</keyword>
<protein>
    <recommendedName>
        <fullName evidence="5">Auto-transporter adhesin head GIN domain-containing protein</fullName>
    </recommendedName>
</protein>
<dbReference type="RefSeq" id="XP_001315830.1">
    <property type="nucleotide sequence ID" value="XM_001315795.1"/>
</dbReference>
<evidence type="ECO:0000256" key="1">
    <source>
        <dbReference type="SAM" id="Phobius"/>
    </source>
</evidence>
<organism evidence="3 4">
    <name type="scientific">Trichomonas vaginalis (strain ATCC PRA-98 / G3)</name>
    <dbReference type="NCBI Taxonomy" id="412133"/>
    <lineage>
        <taxon>Eukaryota</taxon>
        <taxon>Metamonada</taxon>
        <taxon>Parabasalia</taxon>
        <taxon>Trichomonadida</taxon>
        <taxon>Trichomonadidae</taxon>
        <taxon>Trichomonas</taxon>
    </lineage>
</organism>
<dbReference type="AlphaFoldDB" id="A2EUS9"/>
<keyword evidence="2" id="KW-0732">Signal</keyword>
<proteinExistence type="predicted"/>
<evidence type="ECO:0000256" key="2">
    <source>
        <dbReference type="SAM" id="SignalP"/>
    </source>
</evidence>
<dbReference type="SMR" id="A2EUS9"/>
<keyword evidence="1" id="KW-1133">Transmembrane helix</keyword>
<dbReference type="InParanoid" id="A2EUS9"/>
<reference evidence="3" key="1">
    <citation type="submission" date="2006-10" db="EMBL/GenBank/DDBJ databases">
        <authorList>
            <person name="Amadeo P."/>
            <person name="Zhao Q."/>
            <person name="Wortman J."/>
            <person name="Fraser-Liggett C."/>
            <person name="Carlton J."/>
        </authorList>
    </citation>
    <scope>NUCLEOTIDE SEQUENCE</scope>
    <source>
        <strain evidence="3">G3</strain>
    </source>
</reference>
<sequence length="323" mass="37034">MLLFHLLLSFIVSKDITVVGERFRSVNLTENSKLTLMSKDNQMIVALFSENIRNLISIKLTNNVKSLTIDKFNKITYGFITLDNTVDIEVKDPSLTVSVNIWMIPKTACYLNSYIVSNEKQFELSVQSISQKTDICLFIASDSYNSHLKYGFLQGEGTIELEKQDGKEIITCNTSQCDYEPGNNVFLHYMSQKSSGFYLNRDLKVKEQQFTDCQFTHLASISAEKGIEKTFPLIGEDPKLECHQSYYSIDFITSSSLFSIIVQILIFFVSPALLLLFFVMFICLPFIPKRYNKQSIDTSLHPEDDIFQTTLIDDFSDENEFEN</sequence>
<dbReference type="KEGG" id="tva:4761453"/>
<keyword evidence="1" id="KW-0812">Transmembrane</keyword>
<dbReference type="EMBL" id="DS113500">
    <property type="protein sequence ID" value="EAY03607.1"/>
    <property type="molecule type" value="Genomic_DNA"/>
</dbReference>
<name>A2EUS9_TRIV3</name>
<reference evidence="3" key="2">
    <citation type="journal article" date="2007" name="Science">
        <title>Draft genome sequence of the sexually transmitted pathogen Trichomonas vaginalis.</title>
        <authorList>
            <person name="Carlton J.M."/>
            <person name="Hirt R.P."/>
            <person name="Silva J.C."/>
            <person name="Delcher A.L."/>
            <person name="Schatz M."/>
            <person name="Zhao Q."/>
            <person name="Wortman J.R."/>
            <person name="Bidwell S.L."/>
            <person name="Alsmark U.C.M."/>
            <person name="Besteiro S."/>
            <person name="Sicheritz-Ponten T."/>
            <person name="Noel C.J."/>
            <person name="Dacks J.B."/>
            <person name="Foster P.G."/>
            <person name="Simillion C."/>
            <person name="Van de Peer Y."/>
            <person name="Miranda-Saavedra D."/>
            <person name="Barton G.J."/>
            <person name="Westrop G.D."/>
            <person name="Mueller S."/>
            <person name="Dessi D."/>
            <person name="Fiori P.L."/>
            <person name="Ren Q."/>
            <person name="Paulsen I."/>
            <person name="Zhang H."/>
            <person name="Bastida-Corcuera F.D."/>
            <person name="Simoes-Barbosa A."/>
            <person name="Brown M.T."/>
            <person name="Hayes R.D."/>
            <person name="Mukherjee M."/>
            <person name="Okumura C.Y."/>
            <person name="Schneider R."/>
            <person name="Smith A.J."/>
            <person name="Vanacova S."/>
            <person name="Villalvazo M."/>
            <person name="Haas B.J."/>
            <person name="Pertea M."/>
            <person name="Feldblyum T.V."/>
            <person name="Utterback T.R."/>
            <person name="Shu C.L."/>
            <person name="Osoegawa K."/>
            <person name="de Jong P.J."/>
            <person name="Hrdy I."/>
            <person name="Horvathova L."/>
            <person name="Zubacova Z."/>
            <person name="Dolezal P."/>
            <person name="Malik S.B."/>
            <person name="Logsdon J.M. Jr."/>
            <person name="Henze K."/>
            <person name="Gupta A."/>
            <person name="Wang C.C."/>
            <person name="Dunne R.L."/>
            <person name="Upcroft J.A."/>
            <person name="Upcroft P."/>
            <person name="White O."/>
            <person name="Salzberg S.L."/>
            <person name="Tang P."/>
            <person name="Chiu C.-H."/>
            <person name="Lee Y.-S."/>
            <person name="Embley T.M."/>
            <person name="Coombs G.H."/>
            <person name="Mottram J.C."/>
            <person name="Tachezy J."/>
            <person name="Fraser-Liggett C.M."/>
            <person name="Johnson P.J."/>
        </authorList>
    </citation>
    <scope>NUCLEOTIDE SEQUENCE [LARGE SCALE GENOMIC DNA]</scope>
    <source>
        <strain evidence="3">G3</strain>
    </source>
</reference>